<dbReference type="GO" id="GO:0003677">
    <property type="term" value="F:DNA binding"/>
    <property type="evidence" value="ECO:0007669"/>
    <property type="project" value="UniProtKB-KW"/>
</dbReference>
<sequence length="109" mass="12427">MTLQQLRYVASIAEYGSLSKAARELYIAQPSLSKSVAELEKEIQKTLFVRTPRGVLFTDEGTEFLAYARQVLQQMDTLEKRYEIGSVTKHYFTVSSQHYPFASEASHCL</sequence>
<dbReference type="OrthoDB" id="9803714at2"/>
<keyword evidence="7" id="KW-1185">Reference proteome</keyword>
<dbReference type="GO" id="GO:0003700">
    <property type="term" value="F:DNA-binding transcription factor activity"/>
    <property type="evidence" value="ECO:0007669"/>
    <property type="project" value="InterPro"/>
</dbReference>
<dbReference type="RefSeq" id="WP_065540743.1">
    <property type="nucleotide sequence ID" value="NZ_CP015405.2"/>
</dbReference>
<organism evidence="6 7">
    <name type="scientific">Blautia pseudococcoides</name>
    <dbReference type="NCBI Taxonomy" id="1796616"/>
    <lineage>
        <taxon>Bacteria</taxon>
        <taxon>Bacillati</taxon>
        <taxon>Bacillota</taxon>
        <taxon>Clostridia</taxon>
        <taxon>Lachnospirales</taxon>
        <taxon>Lachnospiraceae</taxon>
        <taxon>Blautia</taxon>
    </lineage>
</organism>
<name>A0A1C7I8F0_9FIRM</name>
<evidence type="ECO:0000256" key="4">
    <source>
        <dbReference type="ARBA" id="ARBA00023163"/>
    </source>
</evidence>
<keyword evidence="4" id="KW-0804">Transcription</keyword>
<dbReference type="InterPro" id="IPR036388">
    <property type="entry name" value="WH-like_DNA-bd_sf"/>
</dbReference>
<gene>
    <name evidence="6" type="ORF">A4V09_01270</name>
</gene>
<dbReference type="PRINTS" id="PR00039">
    <property type="entry name" value="HTHLYSR"/>
</dbReference>
<comment type="similarity">
    <text evidence="1">Belongs to the LysR transcriptional regulatory family.</text>
</comment>
<dbReference type="KEGG" id="byl:A4V09_01270"/>
<dbReference type="FunFam" id="1.10.10.10:FF:000001">
    <property type="entry name" value="LysR family transcriptional regulator"/>
    <property type="match status" value="1"/>
</dbReference>
<dbReference type="PANTHER" id="PTHR30346:SF0">
    <property type="entry name" value="HCA OPERON TRANSCRIPTIONAL ACTIVATOR HCAR"/>
    <property type="match status" value="1"/>
</dbReference>
<proteinExistence type="inferred from homology"/>
<dbReference type="InterPro" id="IPR036390">
    <property type="entry name" value="WH_DNA-bd_sf"/>
</dbReference>
<evidence type="ECO:0000256" key="1">
    <source>
        <dbReference type="ARBA" id="ARBA00009437"/>
    </source>
</evidence>
<dbReference type="GO" id="GO:0032993">
    <property type="term" value="C:protein-DNA complex"/>
    <property type="evidence" value="ECO:0007669"/>
    <property type="project" value="TreeGrafter"/>
</dbReference>
<evidence type="ECO:0000313" key="6">
    <source>
        <dbReference type="EMBL" id="ANU74512.1"/>
    </source>
</evidence>
<dbReference type="Pfam" id="PF00126">
    <property type="entry name" value="HTH_1"/>
    <property type="match status" value="1"/>
</dbReference>
<dbReference type="InterPro" id="IPR000847">
    <property type="entry name" value="LysR_HTH_N"/>
</dbReference>
<keyword evidence="3" id="KW-0238">DNA-binding</keyword>
<feature type="domain" description="HTH lysR-type" evidence="5">
    <location>
        <begin position="1"/>
        <end position="58"/>
    </location>
</feature>
<dbReference type="AlphaFoldDB" id="A0A1C7I8F0"/>
<dbReference type="Gene3D" id="1.10.10.10">
    <property type="entry name" value="Winged helix-like DNA-binding domain superfamily/Winged helix DNA-binding domain"/>
    <property type="match status" value="1"/>
</dbReference>
<keyword evidence="2" id="KW-0805">Transcription regulation</keyword>
<dbReference type="EMBL" id="CP015405">
    <property type="protein sequence ID" value="ANU74512.1"/>
    <property type="molecule type" value="Genomic_DNA"/>
</dbReference>
<protein>
    <submittedName>
        <fullName evidence="6">LysR family transcriptional regulator</fullName>
    </submittedName>
</protein>
<reference evidence="6" key="1">
    <citation type="submission" date="2017-04" db="EMBL/GenBank/DDBJ databases">
        <title>Complete Genome Sequences of Twelve Strains of a Stable Defined Moderately Diverse Mouse Microbiota 2 (sDMDMm2).</title>
        <authorList>
            <person name="Uchimura Y."/>
            <person name="Wyss M."/>
            <person name="Brugiroux S."/>
            <person name="Limenitakis J.P."/>
            <person name="Stecher B."/>
            <person name="McCoy K.D."/>
            <person name="Macpherson A.J."/>
        </authorList>
    </citation>
    <scope>NUCLEOTIDE SEQUENCE</scope>
    <source>
        <strain evidence="6">YL58</strain>
    </source>
</reference>
<dbReference type="SUPFAM" id="SSF46785">
    <property type="entry name" value="Winged helix' DNA-binding domain"/>
    <property type="match status" value="1"/>
</dbReference>
<dbReference type="Proteomes" id="UP000092574">
    <property type="component" value="Chromosome"/>
</dbReference>
<dbReference type="STRING" id="1796616.A4V09_01270"/>
<dbReference type="PANTHER" id="PTHR30346">
    <property type="entry name" value="TRANSCRIPTIONAL DUAL REGULATOR HCAR-RELATED"/>
    <property type="match status" value="1"/>
</dbReference>
<evidence type="ECO:0000313" key="7">
    <source>
        <dbReference type="Proteomes" id="UP000092574"/>
    </source>
</evidence>
<accession>A0A1C7I8F0</accession>
<evidence type="ECO:0000256" key="3">
    <source>
        <dbReference type="ARBA" id="ARBA00023125"/>
    </source>
</evidence>
<dbReference type="PROSITE" id="PS50931">
    <property type="entry name" value="HTH_LYSR"/>
    <property type="match status" value="1"/>
</dbReference>
<evidence type="ECO:0000256" key="2">
    <source>
        <dbReference type="ARBA" id="ARBA00023015"/>
    </source>
</evidence>
<evidence type="ECO:0000259" key="5">
    <source>
        <dbReference type="PROSITE" id="PS50931"/>
    </source>
</evidence>